<sequence>MFWRTQYYSKQRELQLRYQATTSNLTMKMFFLALSLFLVGVASALPAETVTAPLTRRDAANSLLLSCITNANTCFSCCTRALTQLSDRRDLLPRCYKNCQSALSLQIIKNIG</sequence>
<dbReference type="EMBL" id="JBAMIC010000007">
    <property type="protein sequence ID" value="KAK7106188.1"/>
    <property type="molecule type" value="Genomic_DNA"/>
</dbReference>
<reference evidence="1 2" key="1">
    <citation type="submission" date="2024-02" db="EMBL/GenBank/DDBJ databases">
        <title>Chromosome-scale genome assembly of the rough periwinkle Littorina saxatilis.</title>
        <authorList>
            <person name="De Jode A."/>
            <person name="Faria R."/>
            <person name="Formenti G."/>
            <person name="Sims Y."/>
            <person name="Smith T.P."/>
            <person name="Tracey A."/>
            <person name="Wood J.M.D."/>
            <person name="Zagrodzka Z.B."/>
            <person name="Johannesson K."/>
            <person name="Butlin R.K."/>
            <person name="Leder E.H."/>
        </authorList>
    </citation>
    <scope>NUCLEOTIDE SEQUENCE [LARGE SCALE GENOMIC DNA]</scope>
    <source>
        <strain evidence="1">Snail1</strain>
        <tissue evidence="1">Muscle</tissue>
    </source>
</reference>
<proteinExistence type="predicted"/>
<dbReference type="Proteomes" id="UP001374579">
    <property type="component" value="Unassembled WGS sequence"/>
</dbReference>
<evidence type="ECO:0000313" key="1">
    <source>
        <dbReference type="EMBL" id="KAK7106188.1"/>
    </source>
</evidence>
<dbReference type="AlphaFoldDB" id="A0AAN9GEM6"/>
<evidence type="ECO:0000313" key="2">
    <source>
        <dbReference type="Proteomes" id="UP001374579"/>
    </source>
</evidence>
<comment type="caution">
    <text evidence="1">The sequence shown here is derived from an EMBL/GenBank/DDBJ whole genome shotgun (WGS) entry which is preliminary data.</text>
</comment>
<keyword evidence="2" id="KW-1185">Reference proteome</keyword>
<accession>A0AAN9GEM6</accession>
<gene>
    <name evidence="1" type="ORF">V1264_017474</name>
</gene>
<protein>
    <submittedName>
        <fullName evidence="1">Uncharacterized protein</fullName>
    </submittedName>
</protein>
<organism evidence="1 2">
    <name type="scientific">Littorina saxatilis</name>
    <dbReference type="NCBI Taxonomy" id="31220"/>
    <lineage>
        <taxon>Eukaryota</taxon>
        <taxon>Metazoa</taxon>
        <taxon>Spiralia</taxon>
        <taxon>Lophotrochozoa</taxon>
        <taxon>Mollusca</taxon>
        <taxon>Gastropoda</taxon>
        <taxon>Caenogastropoda</taxon>
        <taxon>Littorinimorpha</taxon>
        <taxon>Littorinoidea</taxon>
        <taxon>Littorinidae</taxon>
        <taxon>Littorina</taxon>
    </lineage>
</organism>
<name>A0AAN9GEM6_9CAEN</name>